<keyword evidence="4" id="KW-0347">Helicase</keyword>
<gene>
    <name evidence="11" type="ORF">BD626DRAFT_506901</name>
</gene>
<dbReference type="EC" id="3.6.4.13" evidence="1"/>
<feature type="domain" description="Helicase C-terminal" evidence="10">
    <location>
        <begin position="415"/>
        <end position="599"/>
    </location>
</feature>
<evidence type="ECO:0000259" key="10">
    <source>
        <dbReference type="PROSITE" id="PS51194"/>
    </source>
</evidence>
<dbReference type="Pfam" id="PF00271">
    <property type="entry name" value="Helicase_C"/>
    <property type="match status" value="1"/>
</dbReference>
<dbReference type="InterPro" id="IPR014001">
    <property type="entry name" value="Helicase_ATP-bd"/>
</dbReference>
<dbReference type="GO" id="GO:0003724">
    <property type="term" value="F:RNA helicase activity"/>
    <property type="evidence" value="ECO:0007669"/>
    <property type="project" value="UniProtKB-EC"/>
</dbReference>
<proteinExistence type="predicted"/>
<dbReference type="InterPro" id="IPR011545">
    <property type="entry name" value="DEAD/DEAH_box_helicase_dom"/>
</dbReference>
<feature type="domain" description="Helicase ATP-binding" evidence="9">
    <location>
        <begin position="8"/>
        <end position="294"/>
    </location>
</feature>
<feature type="region of interest" description="Disordered" evidence="8">
    <location>
        <begin position="370"/>
        <end position="401"/>
    </location>
</feature>
<dbReference type="PROSITE" id="PS51192">
    <property type="entry name" value="HELICASE_ATP_BIND_1"/>
    <property type="match status" value="1"/>
</dbReference>
<keyword evidence="5" id="KW-0067">ATP-binding</keyword>
<keyword evidence="12" id="KW-1185">Reference proteome</keyword>
<dbReference type="InterPro" id="IPR027417">
    <property type="entry name" value="P-loop_NTPase"/>
</dbReference>
<keyword evidence="3" id="KW-0378">Hydrolase</keyword>
<dbReference type="SUPFAM" id="SSF52540">
    <property type="entry name" value="P-loop containing nucleoside triphosphate hydrolases"/>
    <property type="match status" value="2"/>
</dbReference>
<organism evidence="11 12">
    <name type="scientific">Schizophyllum amplum</name>
    <dbReference type="NCBI Taxonomy" id="97359"/>
    <lineage>
        <taxon>Eukaryota</taxon>
        <taxon>Fungi</taxon>
        <taxon>Dikarya</taxon>
        <taxon>Basidiomycota</taxon>
        <taxon>Agaricomycotina</taxon>
        <taxon>Agaricomycetes</taxon>
        <taxon>Agaricomycetidae</taxon>
        <taxon>Agaricales</taxon>
        <taxon>Schizophyllaceae</taxon>
        <taxon>Schizophyllum</taxon>
    </lineage>
</organism>
<keyword evidence="2" id="KW-0547">Nucleotide-binding</keyword>
<dbReference type="SMART" id="SM00487">
    <property type="entry name" value="DEXDc"/>
    <property type="match status" value="1"/>
</dbReference>
<dbReference type="GO" id="GO:0005829">
    <property type="term" value="C:cytosol"/>
    <property type="evidence" value="ECO:0007669"/>
    <property type="project" value="TreeGrafter"/>
</dbReference>
<dbReference type="Pfam" id="PF00270">
    <property type="entry name" value="DEAD"/>
    <property type="match status" value="1"/>
</dbReference>
<dbReference type="GO" id="GO:0016787">
    <property type="term" value="F:hydrolase activity"/>
    <property type="evidence" value="ECO:0007669"/>
    <property type="project" value="UniProtKB-KW"/>
</dbReference>
<dbReference type="GO" id="GO:0005524">
    <property type="term" value="F:ATP binding"/>
    <property type="evidence" value="ECO:0007669"/>
    <property type="project" value="UniProtKB-KW"/>
</dbReference>
<evidence type="ECO:0000256" key="6">
    <source>
        <dbReference type="ARBA" id="ARBA00022884"/>
    </source>
</evidence>
<dbReference type="AlphaFoldDB" id="A0A550C550"/>
<evidence type="ECO:0000256" key="5">
    <source>
        <dbReference type="ARBA" id="ARBA00022840"/>
    </source>
</evidence>
<dbReference type="STRING" id="97359.A0A550C550"/>
<dbReference type="PANTHER" id="PTHR47959">
    <property type="entry name" value="ATP-DEPENDENT RNA HELICASE RHLE-RELATED"/>
    <property type="match status" value="1"/>
</dbReference>
<dbReference type="InterPro" id="IPR050079">
    <property type="entry name" value="DEAD_box_RNA_helicase"/>
</dbReference>
<evidence type="ECO:0000256" key="3">
    <source>
        <dbReference type="ARBA" id="ARBA00022801"/>
    </source>
</evidence>
<evidence type="ECO:0000256" key="8">
    <source>
        <dbReference type="SAM" id="MobiDB-lite"/>
    </source>
</evidence>
<dbReference type="PANTHER" id="PTHR47959:SF1">
    <property type="entry name" value="ATP-DEPENDENT RNA HELICASE DBPA"/>
    <property type="match status" value="1"/>
</dbReference>
<dbReference type="Proteomes" id="UP000320762">
    <property type="component" value="Unassembled WGS sequence"/>
</dbReference>
<keyword evidence="6" id="KW-0694">RNA-binding</keyword>
<dbReference type="OrthoDB" id="10256233at2759"/>
<protein>
    <recommendedName>
        <fullName evidence="1">RNA helicase</fullName>
        <ecNumber evidence="1">3.6.4.13</ecNumber>
    </recommendedName>
</protein>
<feature type="compositionally biased region" description="Acidic residues" evidence="8">
    <location>
        <begin position="380"/>
        <end position="398"/>
    </location>
</feature>
<evidence type="ECO:0000313" key="11">
    <source>
        <dbReference type="EMBL" id="TRM59933.1"/>
    </source>
</evidence>
<reference evidence="11 12" key="1">
    <citation type="journal article" date="2019" name="New Phytol.">
        <title>Comparative genomics reveals unique wood-decay strategies and fruiting body development in the Schizophyllaceae.</title>
        <authorList>
            <person name="Almasi E."/>
            <person name="Sahu N."/>
            <person name="Krizsan K."/>
            <person name="Balint B."/>
            <person name="Kovacs G.M."/>
            <person name="Kiss B."/>
            <person name="Cseklye J."/>
            <person name="Drula E."/>
            <person name="Henrissat B."/>
            <person name="Nagy I."/>
            <person name="Chovatia M."/>
            <person name="Adam C."/>
            <person name="LaButti K."/>
            <person name="Lipzen A."/>
            <person name="Riley R."/>
            <person name="Grigoriev I.V."/>
            <person name="Nagy L.G."/>
        </authorList>
    </citation>
    <scope>NUCLEOTIDE SEQUENCE [LARGE SCALE GENOMIC DNA]</scope>
    <source>
        <strain evidence="11 12">NL-1724</strain>
    </source>
</reference>
<name>A0A550C550_9AGAR</name>
<dbReference type="InterPro" id="IPR001650">
    <property type="entry name" value="Helicase_C-like"/>
</dbReference>
<evidence type="ECO:0000256" key="1">
    <source>
        <dbReference type="ARBA" id="ARBA00012552"/>
    </source>
</evidence>
<evidence type="ECO:0000256" key="7">
    <source>
        <dbReference type="ARBA" id="ARBA00047984"/>
    </source>
</evidence>
<comment type="catalytic activity">
    <reaction evidence="7">
        <text>ATP + H2O = ADP + phosphate + H(+)</text>
        <dbReference type="Rhea" id="RHEA:13065"/>
        <dbReference type="ChEBI" id="CHEBI:15377"/>
        <dbReference type="ChEBI" id="CHEBI:15378"/>
        <dbReference type="ChEBI" id="CHEBI:30616"/>
        <dbReference type="ChEBI" id="CHEBI:43474"/>
        <dbReference type="ChEBI" id="CHEBI:456216"/>
        <dbReference type="EC" id="3.6.4.13"/>
    </reaction>
</comment>
<evidence type="ECO:0000256" key="2">
    <source>
        <dbReference type="ARBA" id="ARBA00022741"/>
    </source>
</evidence>
<evidence type="ECO:0000259" key="9">
    <source>
        <dbReference type="PROSITE" id="PS51192"/>
    </source>
</evidence>
<comment type="caution">
    <text evidence="11">The sequence shown here is derived from an EMBL/GenBank/DDBJ whole genome shotgun (WGS) entry which is preliminary data.</text>
</comment>
<dbReference type="SMART" id="SM00490">
    <property type="entry name" value="HELICc"/>
    <property type="match status" value="1"/>
</dbReference>
<evidence type="ECO:0000256" key="4">
    <source>
        <dbReference type="ARBA" id="ARBA00022806"/>
    </source>
</evidence>
<evidence type="ECO:0000313" key="12">
    <source>
        <dbReference type="Proteomes" id="UP000320762"/>
    </source>
</evidence>
<dbReference type="PROSITE" id="PS51194">
    <property type="entry name" value="HELICASE_CTER"/>
    <property type="match status" value="1"/>
</dbReference>
<dbReference type="Gene3D" id="3.40.50.300">
    <property type="entry name" value="P-loop containing nucleotide triphosphate hydrolases"/>
    <property type="match status" value="2"/>
</dbReference>
<dbReference type="EMBL" id="VDMD01000025">
    <property type="protein sequence ID" value="TRM59933.1"/>
    <property type="molecule type" value="Genomic_DNA"/>
</dbReference>
<dbReference type="GO" id="GO:0003723">
    <property type="term" value="F:RNA binding"/>
    <property type="evidence" value="ECO:0007669"/>
    <property type="project" value="UniProtKB-KW"/>
</dbReference>
<accession>A0A550C550</accession>
<sequence length="599" mass="65283">MKWILDENASATQYGQYLLASETGSGKSIAYLLPVLQSVKQAELDERPLRPSKARLAPRALVLAPTHELARQLTSFAKGLVHDAKLRVLCTSQANKPSTHARNDRTAHALERDMDNIFGVPGQEGEFEVAPPNRQQVRQADVVVATPMKVLELNRGIGWDRAAREAEMDTNGRDRRPGSNVANLAKRTISSPDIGYENVEWLVVDEADILFDPDFQESTRLLMADIAAARGSPISPTILPVEQRSRTKPVTPTLRTPTKQLAPSLPYNLILSSATIPAALLAYLDVHHPNMVRLVSPGLHKLPKNIRVRHVPYTSGTGRERDVERELRRVWAEDGGKTYSKIVVFCNKSTRVQRLATLLESRGIRALALTSRPRRSAKEEDAEEGEETTGEEPPDDLSAEPVVVTSARVRGTNSYLAPFLRPAVGRKKAFEEAERAREAAKQSGETTEKWMRNMELLNQPPAPAIGGSAPRALGAPGTSVAHVGLSGGASAGGLTHSYPGITGVGFPAQAPQPFPKFAPQEAPHVLVTTSLLSRGLDFAPDVRTVFIMDEPRNMVDFLHRAGRTGRAGALGEVVVFSRMKGRGSASSRDMKKRVSGLRG</sequence>